<gene>
    <name evidence="1" type="ORF">BKK47_05130</name>
</gene>
<reference evidence="1 2" key="1">
    <citation type="submission" date="2016-10" db="EMBL/GenBank/DDBJ databases">
        <title>Rodentibacter gen. nov. and new species.</title>
        <authorList>
            <person name="Christensen H."/>
        </authorList>
    </citation>
    <scope>NUCLEOTIDE SEQUENCE [LARGE SCALE GENOMIC DNA]</scope>
    <source>
        <strain evidence="1 2">Ppn418</strain>
    </source>
</reference>
<protein>
    <submittedName>
        <fullName evidence="1">Esterase</fullName>
    </submittedName>
</protein>
<accession>A0A1V3IGC1</accession>
<name>A0A1V3IGC1_9PAST</name>
<evidence type="ECO:0000313" key="1">
    <source>
        <dbReference type="EMBL" id="OOF40099.1"/>
    </source>
</evidence>
<dbReference type="Gene3D" id="3.40.50.1820">
    <property type="entry name" value="alpha/beta hydrolase"/>
    <property type="match status" value="1"/>
</dbReference>
<dbReference type="PANTHER" id="PTHR15394:SF3">
    <property type="entry name" value="SERINE HYDROLASE RBBP9"/>
    <property type="match status" value="1"/>
</dbReference>
<proteinExistence type="predicted"/>
<evidence type="ECO:0000313" key="2">
    <source>
        <dbReference type="Proteomes" id="UP000189426"/>
    </source>
</evidence>
<dbReference type="GO" id="GO:0016787">
    <property type="term" value="F:hydrolase activity"/>
    <property type="evidence" value="ECO:0007669"/>
    <property type="project" value="InterPro"/>
</dbReference>
<dbReference type="InterPro" id="IPR029058">
    <property type="entry name" value="AB_hydrolase_fold"/>
</dbReference>
<organism evidence="1 2">
    <name type="scientific">Rodentibacter mrazii</name>
    <dbReference type="NCBI Taxonomy" id="1908257"/>
    <lineage>
        <taxon>Bacteria</taxon>
        <taxon>Pseudomonadati</taxon>
        <taxon>Pseudomonadota</taxon>
        <taxon>Gammaproteobacteria</taxon>
        <taxon>Pasteurellales</taxon>
        <taxon>Pasteurellaceae</taxon>
        <taxon>Rodentibacter</taxon>
    </lineage>
</organism>
<sequence>MKQVYITHGYTANEDQHWFPWLELELTKIGIPCQRLTMPNSHYPNSQEWLNYHLQNVTLTPETILVGHSLGCIASLRLLAHTQQKITAGIFVSGFYESVPGLPMLDEFITDYAKQLPCLPEHSYVITAQDDSIVPSEFSQRFAHYLGAEYHCLPMGGHFLDREGATEFPLLLEIIRLLT</sequence>
<keyword evidence="2" id="KW-1185">Reference proteome</keyword>
<dbReference type="EMBL" id="MLHG01000027">
    <property type="protein sequence ID" value="OOF40099.1"/>
    <property type="molecule type" value="Genomic_DNA"/>
</dbReference>
<dbReference type="AlphaFoldDB" id="A0A1V3IGC1"/>
<dbReference type="Pfam" id="PF06821">
    <property type="entry name" value="Ser_hydrolase"/>
    <property type="match status" value="1"/>
</dbReference>
<dbReference type="Proteomes" id="UP000189426">
    <property type="component" value="Unassembled WGS sequence"/>
</dbReference>
<dbReference type="SUPFAM" id="SSF53474">
    <property type="entry name" value="alpha/beta-Hydrolases"/>
    <property type="match status" value="1"/>
</dbReference>
<dbReference type="STRING" id="1908257.BKK47_05130"/>
<dbReference type="PANTHER" id="PTHR15394">
    <property type="entry name" value="SERINE HYDROLASE RBBP9"/>
    <property type="match status" value="1"/>
</dbReference>
<dbReference type="InterPro" id="IPR010662">
    <property type="entry name" value="RBBP9/YdeN"/>
</dbReference>
<comment type="caution">
    <text evidence="1">The sequence shown here is derived from an EMBL/GenBank/DDBJ whole genome shotgun (WGS) entry which is preliminary data.</text>
</comment>
<dbReference type="RefSeq" id="WP_077493846.1">
    <property type="nucleotide sequence ID" value="NZ_MLHG01000027.1"/>
</dbReference>